<accession>A0A3R5YT88</accession>
<dbReference type="InterPro" id="IPR007737">
    <property type="entry name" value="Mga_HTH"/>
</dbReference>
<dbReference type="Proteomes" id="UP000650485">
    <property type="component" value="Unassembled WGS sequence"/>
</dbReference>
<dbReference type="RefSeq" id="WP_118703644.1">
    <property type="nucleotide sequence ID" value="NZ_CABJBN010000001.1"/>
</dbReference>
<evidence type="ECO:0000313" key="2">
    <source>
        <dbReference type="Proteomes" id="UP000650485"/>
    </source>
</evidence>
<name>A0A3R5YT88_WEICO</name>
<evidence type="ECO:0000313" key="1">
    <source>
        <dbReference type="EMBL" id="MBC6499447.1"/>
    </source>
</evidence>
<protein>
    <submittedName>
        <fullName evidence="1">Helix-turn-helix domain-containing protein</fullName>
    </submittedName>
</protein>
<reference evidence="1" key="1">
    <citation type="submission" date="2020-08" db="EMBL/GenBank/DDBJ databases">
        <title>Complete genome sequence of Weissella confusa strain FS54 provides insights into metabolic potential.</title>
        <authorList>
            <person name="Fhoula I."/>
            <person name="Najjari A."/>
            <person name="Lekired A."/>
            <person name="Bessrour-Aouam N."/>
            <person name="Jaballah S."/>
            <person name="Klibi N."/>
            <person name="Ouzari H.-I."/>
        </authorList>
    </citation>
    <scope>NUCLEOTIDE SEQUENCE</scope>
    <source>
        <strain evidence="1">FS54</strain>
    </source>
</reference>
<dbReference type="EMBL" id="JACSZT010000009">
    <property type="protein sequence ID" value="MBC6499447.1"/>
    <property type="molecule type" value="Genomic_DNA"/>
</dbReference>
<dbReference type="Pfam" id="PF05043">
    <property type="entry name" value="Mga"/>
    <property type="match status" value="1"/>
</dbReference>
<dbReference type="AlphaFoldDB" id="A0A3R5YT88"/>
<sequence length="495" mass="57912">MVVDLWMLDKKEQEKVTLLTELANSDEMILPVSELMDRLDWSKYKVLENARALNGDIQVVMATTDDTLLISDDSKTIYLDDRYLGNVDGIISYYIKNSVYWQFTLDVLNETMKSYEHFALQHAISAGTVSNIKQTLNERLAKYNLTITPNYHFEGNEMYLRSMLFHIMMRWDVVTQTDKIRDIVAREPIFKDLRINASALTNSRSLVIQQFLAISLVRARLGHFINSAPVRETLVNFDELDDRAQWLITEWQAMLERQGISMTNAKEESVQLLYILYLNNIRIDTDWMTNVTKRVKKRLNDFIFKLENLYFDCFNTELEEEELANLRRHLFATIIRSFGDSDDLFIPERFSSIDVATLYPVVHEFTNAAMKIFRQDMGITNLSDNFLYDKLVVTFLNDLAFDKMFKPIVVNVNMQQYPSANRVLQEMIKSVSRYEIVFTENTTKNADLVISNFQANVEPRNKFEWTALPTSRQWHQFEQRLGEISISKLNKTSIL</sequence>
<gene>
    <name evidence="1" type="ORF">H7R52_14365</name>
</gene>
<comment type="caution">
    <text evidence="1">The sequence shown here is derived from an EMBL/GenBank/DDBJ whole genome shotgun (WGS) entry which is preliminary data.</text>
</comment>
<organism evidence="1 2">
    <name type="scientific">Weissella confusa</name>
    <name type="common">Lactobacillus confusus</name>
    <dbReference type="NCBI Taxonomy" id="1583"/>
    <lineage>
        <taxon>Bacteria</taxon>
        <taxon>Bacillati</taxon>
        <taxon>Bacillota</taxon>
        <taxon>Bacilli</taxon>
        <taxon>Lactobacillales</taxon>
        <taxon>Lactobacillaceae</taxon>
        <taxon>Weissella</taxon>
    </lineage>
</organism>
<proteinExistence type="predicted"/>